<reference evidence="2 3" key="1">
    <citation type="submission" date="2024-09" db="EMBL/GenBank/DDBJ databases">
        <authorList>
            <person name="Sun Q."/>
            <person name="Mori K."/>
        </authorList>
    </citation>
    <scope>NUCLEOTIDE SEQUENCE [LARGE SCALE GENOMIC DNA]</scope>
    <source>
        <strain evidence="2 3">NCAIM B.02415</strain>
    </source>
</reference>
<gene>
    <name evidence="2" type="ORF">ACFFGT_06220</name>
</gene>
<dbReference type="RefSeq" id="WP_377021642.1">
    <property type="nucleotide sequence ID" value="NZ_JBHLTS010000017.1"/>
</dbReference>
<feature type="chain" id="PRO_5046437479" evidence="1">
    <location>
        <begin position="24"/>
        <end position="467"/>
    </location>
</feature>
<name>A0ABV6L221_9SPHI</name>
<accession>A0ABV6L221</accession>
<evidence type="ECO:0000256" key="1">
    <source>
        <dbReference type="SAM" id="SignalP"/>
    </source>
</evidence>
<feature type="signal peptide" evidence="1">
    <location>
        <begin position="1"/>
        <end position="23"/>
    </location>
</feature>
<keyword evidence="3" id="KW-1185">Reference proteome</keyword>
<keyword evidence="1" id="KW-0732">Signal</keyword>
<dbReference type="Proteomes" id="UP001589828">
    <property type="component" value="Unassembled WGS sequence"/>
</dbReference>
<comment type="caution">
    <text evidence="2">The sequence shown here is derived from an EMBL/GenBank/DDBJ whole genome shotgun (WGS) entry which is preliminary data.</text>
</comment>
<evidence type="ECO:0000313" key="2">
    <source>
        <dbReference type="EMBL" id="MFC0513784.1"/>
    </source>
</evidence>
<dbReference type="EMBL" id="JBHLTS010000017">
    <property type="protein sequence ID" value="MFC0513784.1"/>
    <property type="molecule type" value="Genomic_DNA"/>
</dbReference>
<proteinExistence type="predicted"/>
<protein>
    <submittedName>
        <fullName evidence="2">Uncharacterized protein</fullName>
    </submittedName>
</protein>
<organism evidence="2 3">
    <name type="scientific">Mucilaginibacter angelicae</name>
    <dbReference type="NCBI Taxonomy" id="869718"/>
    <lineage>
        <taxon>Bacteria</taxon>
        <taxon>Pseudomonadati</taxon>
        <taxon>Bacteroidota</taxon>
        <taxon>Sphingobacteriia</taxon>
        <taxon>Sphingobacteriales</taxon>
        <taxon>Sphingobacteriaceae</taxon>
        <taxon>Mucilaginibacter</taxon>
    </lineage>
</organism>
<evidence type="ECO:0000313" key="3">
    <source>
        <dbReference type="Proteomes" id="UP001589828"/>
    </source>
</evidence>
<sequence>MKTTCFKMTLIAVSFACTAAAQAPEAIRDKALKDGHAFNTGTFQDILTNYLQVAAKNITTDENGLQLKLNWFELNSMADKYSNVNFLRTAWQRNGEFIGALGADKDFKVKSFQLGLNYNVLNRRDTAMAFYDKVFIKPFNEENKILLKAVARQRPTVVSLIEPKISDYIKGLYSTRNPVTAEKAKTDLTAILPGLFTGKPSDLQAMNYLLTLVTVDINNGRPFNDSVSVRIHVVTDHFANEIINGPINDYIHSLGKSPLKFNGYVTDAQASDLMKFIDAEVRGNAFLHDSLKVSTLKDLNEKVLTDYTDLVNYVSRQPLLTFGYLYTHGKGTLLSSHVAGFNFLYGTGGWKAKNSGQLKASLTDTLNSNDPTGAVRNFKRNIIAVQAGYNQVLITSGTKSMAELSGAAELDKATSGFVVDDRKTRFYFNASIRGRLPSTPWLKVDLKWDPKNGNVFGLFDFTYNLDK</sequence>